<reference evidence="1" key="2">
    <citation type="submission" date="2018-03" db="EMBL/GenBank/DDBJ databases">
        <title>The Triticum urartu genome reveals the dynamic nature of wheat genome evolution.</title>
        <authorList>
            <person name="Ling H."/>
            <person name="Ma B."/>
            <person name="Shi X."/>
            <person name="Liu H."/>
            <person name="Dong L."/>
            <person name="Sun H."/>
            <person name="Cao Y."/>
            <person name="Gao Q."/>
            <person name="Zheng S."/>
            <person name="Li Y."/>
            <person name="Yu Y."/>
            <person name="Du H."/>
            <person name="Qi M."/>
            <person name="Li Y."/>
            <person name="Yu H."/>
            <person name="Cui Y."/>
            <person name="Wang N."/>
            <person name="Chen C."/>
            <person name="Wu H."/>
            <person name="Zhao Y."/>
            <person name="Zhang J."/>
            <person name="Li Y."/>
            <person name="Zhou W."/>
            <person name="Zhang B."/>
            <person name="Hu W."/>
            <person name="Eijk M."/>
            <person name="Tang J."/>
            <person name="Witsenboer H."/>
            <person name="Zhao S."/>
            <person name="Li Z."/>
            <person name="Zhang A."/>
            <person name="Wang D."/>
            <person name="Liang C."/>
        </authorList>
    </citation>
    <scope>NUCLEOTIDE SEQUENCE [LARGE SCALE GENOMIC DNA]</scope>
    <source>
        <strain evidence="1">cv. G1812</strain>
    </source>
</reference>
<evidence type="ECO:0000313" key="1">
    <source>
        <dbReference type="EnsemblPlants" id="TuG1812G0300002007.01.T01"/>
    </source>
</evidence>
<dbReference type="Gramene" id="TuG1812G0300002007.01.T01">
    <property type="protein sequence ID" value="TuG1812G0300002007.01.T01"/>
    <property type="gene ID" value="TuG1812G0300002007.01"/>
</dbReference>
<sequence length="137" mass="14445">MGPGAPLVVGGDPVASPGFGHRPRPCEASRTLGDLSVDPVQLSSVGGRAGGLTPNRATREEVIAFGGIPDPISEGRRISSRLQEHPNVDDMQLWCALRAAKLHDIEVTTGYLQSHRVDPYVVATHSDGGQGAFGYSF</sequence>
<dbReference type="Proteomes" id="UP000015106">
    <property type="component" value="Chromosome 3"/>
</dbReference>
<dbReference type="EnsemblPlants" id="TuG1812G0300002007.01.T01">
    <property type="protein sequence ID" value="TuG1812G0300002007.01.T01"/>
    <property type="gene ID" value="TuG1812G0300002007.01"/>
</dbReference>
<accession>A0A8R7PQB1</accession>
<dbReference type="AlphaFoldDB" id="A0A8R7PQB1"/>
<evidence type="ECO:0000313" key="2">
    <source>
        <dbReference type="Proteomes" id="UP000015106"/>
    </source>
</evidence>
<name>A0A8R7PQB1_TRIUA</name>
<reference evidence="2" key="1">
    <citation type="journal article" date="2013" name="Nature">
        <title>Draft genome of the wheat A-genome progenitor Triticum urartu.</title>
        <authorList>
            <person name="Ling H.Q."/>
            <person name="Zhao S."/>
            <person name="Liu D."/>
            <person name="Wang J."/>
            <person name="Sun H."/>
            <person name="Zhang C."/>
            <person name="Fan H."/>
            <person name="Li D."/>
            <person name="Dong L."/>
            <person name="Tao Y."/>
            <person name="Gao C."/>
            <person name="Wu H."/>
            <person name="Li Y."/>
            <person name="Cui Y."/>
            <person name="Guo X."/>
            <person name="Zheng S."/>
            <person name="Wang B."/>
            <person name="Yu K."/>
            <person name="Liang Q."/>
            <person name="Yang W."/>
            <person name="Lou X."/>
            <person name="Chen J."/>
            <person name="Feng M."/>
            <person name="Jian J."/>
            <person name="Zhang X."/>
            <person name="Luo G."/>
            <person name="Jiang Y."/>
            <person name="Liu J."/>
            <person name="Wang Z."/>
            <person name="Sha Y."/>
            <person name="Zhang B."/>
            <person name="Wu H."/>
            <person name="Tang D."/>
            <person name="Shen Q."/>
            <person name="Xue P."/>
            <person name="Zou S."/>
            <person name="Wang X."/>
            <person name="Liu X."/>
            <person name="Wang F."/>
            <person name="Yang Y."/>
            <person name="An X."/>
            <person name="Dong Z."/>
            <person name="Zhang K."/>
            <person name="Zhang X."/>
            <person name="Luo M.C."/>
            <person name="Dvorak J."/>
            <person name="Tong Y."/>
            <person name="Wang J."/>
            <person name="Yang H."/>
            <person name="Li Z."/>
            <person name="Wang D."/>
            <person name="Zhang A."/>
            <person name="Wang J."/>
        </authorList>
    </citation>
    <scope>NUCLEOTIDE SEQUENCE</scope>
    <source>
        <strain evidence="2">cv. G1812</strain>
    </source>
</reference>
<proteinExistence type="predicted"/>
<keyword evidence="2" id="KW-1185">Reference proteome</keyword>
<protein>
    <submittedName>
        <fullName evidence="1">Uncharacterized protein</fullName>
    </submittedName>
</protein>
<reference evidence="1" key="3">
    <citation type="submission" date="2022-06" db="UniProtKB">
        <authorList>
            <consortium name="EnsemblPlants"/>
        </authorList>
    </citation>
    <scope>IDENTIFICATION</scope>
</reference>
<organism evidence="1 2">
    <name type="scientific">Triticum urartu</name>
    <name type="common">Red wild einkorn</name>
    <name type="synonym">Crithodium urartu</name>
    <dbReference type="NCBI Taxonomy" id="4572"/>
    <lineage>
        <taxon>Eukaryota</taxon>
        <taxon>Viridiplantae</taxon>
        <taxon>Streptophyta</taxon>
        <taxon>Embryophyta</taxon>
        <taxon>Tracheophyta</taxon>
        <taxon>Spermatophyta</taxon>
        <taxon>Magnoliopsida</taxon>
        <taxon>Liliopsida</taxon>
        <taxon>Poales</taxon>
        <taxon>Poaceae</taxon>
        <taxon>BOP clade</taxon>
        <taxon>Pooideae</taxon>
        <taxon>Triticodae</taxon>
        <taxon>Triticeae</taxon>
        <taxon>Triticinae</taxon>
        <taxon>Triticum</taxon>
    </lineage>
</organism>